<reference evidence="1" key="1">
    <citation type="submission" date="2023-03" db="EMBL/GenBank/DDBJ databases">
        <title>Aeromonas caviae strain AC1520.</title>
        <authorList>
            <person name="Xie T."/>
            <person name="Zhang Q."/>
            <person name="Deng J."/>
            <person name="Li X."/>
        </authorList>
    </citation>
    <scope>NUCLEOTIDE SEQUENCE</scope>
    <source>
        <strain evidence="1">AC1520</strain>
    </source>
</reference>
<name>A0AAJ5Z8T3_AERCA</name>
<dbReference type="EMBL" id="CP120942">
    <property type="protein sequence ID" value="WFF99103.1"/>
    <property type="molecule type" value="Genomic_DNA"/>
</dbReference>
<dbReference type="Proteomes" id="UP001218423">
    <property type="component" value="Chromosome"/>
</dbReference>
<gene>
    <name evidence="1" type="ORF">P5S46_05880</name>
</gene>
<dbReference type="AlphaFoldDB" id="A0AAJ5Z8T3"/>
<proteinExistence type="predicted"/>
<evidence type="ECO:0000313" key="1">
    <source>
        <dbReference type="EMBL" id="WFF99103.1"/>
    </source>
</evidence>
<organism evidence="1 2">
    <name type="scientific">Aeromonas caviae</name>
    <name type="common">Aeromonas punctata</name>
    <dbReference type="NCBI Taxonomy" id="648"/>
    <lineage>
        <taxon>Bacteria</taxon>
        <taxon>Pseudomonadati</taxon>
        <taxon>Pseudomonadota</taxon>
        <taxon>Gammaproteobacteria</taxon>
        <taxon>Aeromonadales</taxon>
        <taxon>Aeromonadaceae</taxon>
        <taxon>Aeromonas</taxon>
    </lineage>
</organism>
<sequence>MLLAKLDEIMVLNTPARVVRFEGKLHRVSGSHANIKVTRIFQVNQHAAPTATYSLIERPDYALSLWLPAVNEPRDPLPVWLNGYTKTHPKAGILVVNYSAFASHIFSDKRPAKIDTITWLLNILSVESDCLSWMYHPSDARVLTELQQQSDEQKRLEAIARAKERDLVLARLKRHAELDELQRKRHGEILQQAQQRIDTFPATRRESVRPHSPLKQSSLLFCAYCYQQAAELSPEGYCYRDACMRKRLRNTTSAPTRPTTVGELRRLFKQDAPPVPKTILNEFGEMLCPYCEMPMYKPAGSWWCEVCGHTFKAKPDDDPMI</sequence>
<protein>
    <submittedName>
        <fullName evidence="1">Uncharacterized protein</fullName>
    </submittedName>
</protein>
<evidence type="ECO:0000313" key="2">
    <source>
        <dbReference type="Proteomes" id="UP001218423"/>
    </source>
</evidence>
<accession>A0AAJ5Z8T3</accession>
<dbReference type="RefSeq" id="WP_277856742.1">
    <property type="nucleotide sequence ID" value="NZ_CP120942.1"/>
</dbReference>